<dbReference type="GO" id="GO:0004197">
    <property type="term" value="F:cysteine-type endopeptidase activity"/>
    <property type="evidence" value="ECO:0007669"/>
    <property type="project" value="InterPro"/>
</dbReference>
<dbReference type="Pfam" id="PF00656">
    <property type="entry name" value="Peptidase_C14"/>
    <property type="match status" value="1"/>
</dbReference>
<dbReference type="PANTHER" id="PTHR22576">
    <property type="entry name" value="MUCOSA ASSOCIATED LYMPHOID TISSUE LYMPHOMA TRANSLOCATION PROTEIN 1/PARACASPASE"/>
    <property type="match status" value="1"/>
</dbReference>
<gene>
    <name evidence="3" type="ORF">SIAM614_20066</name>
</gene>
<dbReference type="PANTHER" id="PTHR22576:SF37">
    <property type="entry name" value="MUCOSA-ASSOCIATED LYMPHOID TISSUE LYMPHOMA TRANSLOCATION PROTEIN 1"/>
    <property type="match status" value="1"/>
</dbReference>
<comment type="caution">
    <text evidence="3">The sequence shown here is derived from an EMBL/GenBank/DDBJ whole genome shotgun (WGS) entry which is preliminary data.</text>
</comment>
<proteinExistence type="inferred from homology"/>
<evidence type="ECO:0000256" key="1">
    <source>
        <dbReference type="ARBA" id="ARBA00010134"/>
    </source>
</evidence>
<dbReference type="InterPro" id="IPR052039">
    <property type="entry name" value="Caspase-related_regulators"/>
</dbReference>
<dbReference type="SUPFAM" id="SSF52129">
    <property type="entry name" value="Caspase-like"/>
    <property type="match status" value="1"/>
</dbReference>
<dbReference type="InterPro" id="IPR011990">
    <property type="entry name" value="TPR-like_helical_dom_sf"/>
</dbReference>
<dbReference type="SUPFAM" id="SSF81901">
    <property type="entry name" value="HCP-like"/>
    <property type="match status" value="1"/>
</dbReference>
<dbReference type="EMBL" id="AAUW01000011">
    <property type="protein sequence ID" value="EAV43155.1"/>
    <property type="molecule type" value="Genomic_DNA"/>
</dbReference>
<dbReference type="eggNOG" id="COG4249">
    <property type="taxonomic scope" value="Bacteria"/>
</dbReference>
<feature type="domain" description="Caspase family p20" evidence="2">
    <location>
        <begin position="44"/>
        <end position="174"/>
    </location>
</feature>
<dbReference type="InterPro" id="IPR006597">
    <property type="entry name" value="Sel1-like"/>
</dbReference>
<dbReference type="AlphaFoldDB" id="A0NVZ0"/>
<reference evidence="3 4" key="1">
    <citation type="submission" date="2006-05" db="EMBL/GenBank/DDBJ databases">
        <authorList>
            <person name="King G."/>
            <person name="Ferriera S."/>
            <person name="Johnson J."/>
            <person name="Kravitz S."/>
            <person name="Beeson K."/>
            <person name="Sutton G."/>
            <person name="Rogers Y.-H."/>
            <person name="Friedman R."/>
            <person name="Frazier M."/>
            <person name="Venter J.C."/>
        </authorList>
    </citation>
    <scope>NUCLEOTIDE SEQUENCE [LARGE SCALE GENOMIC DNA]</scope>
    <source>
        <strain evidence="4">ATCC 25650 / DSM 13394 / JCM 20685 / NBRC 16684 / NCIMB 2208 / IAM 12614 / B1</strain>
    </source>
</reference>
<dbReference type="eggNOG" id="COG0790">
    <property type="taxonomic scope" value="Bacteria"/>
</dbReference>
<protein>
    <recommendedName>
        <fullName evidence="2">Caspase family p20 domain-containing protein</fullName>
    </recommendedName>
</protein>
<dbReference type="Gene3D" id="1.25.40.10">
    <property type="entry name" value="Tetratricopeptide repeat domain"/>
    <property type="match status" value="2"/>
</dbReference>
<comment type="similarity">
    <text evidence="1">Belongs to the peptidase C14A family.</text>
</comment>
<name>A0NVZ0_ROSAI</name>
<dbReference type="InterPro" id="IPR001309">
    <property type="entry name" value="Pept_C14_p20"/>
</dbReference>
<evidence type="ECO:0000313" key="4">
    <source>
        <dbReference type="Proteomes" id="UP000004848"/>
    </source>
</evidence>
<dbReference type="SMART" id="SM00115">
    <property type="entry name" value="CASc"/>
    <property type="match status" value="1"/>
</dbReference>
<dbReference type="Gene3D" id="3.40.50.1460">
    <property type="match status" value="1"/>
</dbReference>
<sequence>MRFLTMYVFPARRRLERGFVLAVILLAVTVAWLPPSRAQQLVPDTRMALIIGNSNYKGERLPNARNDAESIAATLQTLRFDVTLLLDATQEDFLKKTEEFSQAVVQRNASVVLVYYAGHGVQLAGKNYLIPVDSRISDIDTLVSDSIHFDELLKLVGQSSAFKMVFLDACQNNPFQDRIKSLEVGLAPPPDVSGFLIGYATQPGKVAYDGAGDNSPYASALLSYMHASGREVLSVLSDVNQNVRKVTGGAQVPYVQFSVKPDFYFKPGPETDGDLEVGLWKLSAQQEDPKLIQLYLQRYPEGRFVDEAQKILERTLKDTNGTLPAPSVSLASLEDDIWSNALASRNQALLQYYIERFPDGQYLEQAKTLVTQMVPDNPNNLTPSELCRRFATHPNDSTVIYRGVSLNLLAKNSGAAIHSCEQAVKDYPDVPHYKALLARARAAAGDTKIAVDLYQQAAAAGDTRALVSLGLLHELGQGLPKDLLKARELFEQAYANGSADGAINLAVSLYNGTGGSRDVPRAITLLEYASSEGAARATYNLGVFAKEGIYKTQEDAAAYFELAAQQGYAEGALAAAAIYDEGFHTDKSPQKASELLLSALTADSGETLAKISAEARSWSRDTILEIQTRLQSAGYYEGTLDGVPGPLFNRGLESWRLYGGSPS</sequence>
<dbReference type="PROSITE" id="PS50208">
    <property type="entry name" value="CASPASE_P20"/>
    <property type="match status" value="1"/>
</dbReference>
<dbReference type="Proteomes" id="UP000004848">
    <property type="component" value="Unassembled WGS sequence"/>
</dbReference>
<evidence type="ECO:0000313" key="3">
    <source>
        <dbReference type="EMBL" id="EAV43155.1"/>
    </source>
</evidence>
<dbReference type="InterPro" id="IPR029030">
    <property type="entry name" value="Caspase-like_dom_sf"/>
</dbReference>
<dbReference type="GO" id="GO:0006508">
    <property type="term" value="P:proteolysis"/>
    <property type="evidence" value="ECO:0007669"/>
    <property type="project" value="InterPro"/>
</dbReference>
<dbReference type="SMART" id="SM00671">
    <property type="entry name" value="SEL1"/>
    <property type="match status" value="5"/>
</dbReference>
<evidence type="ECO:0000259" key="2">
    <source>
        <dbReference type="PROSITE" id="PS50208"/>
    </source>
</evidence>
<organism evidence="3 4">
    <name type="scientific">Roseibium aggregatum (strain ATCC 25650 / DSM 13394 / JCM 20685 / NBRC 16684 / NCIMB 2208 / IAM 12614 / B1)</name>
    <name type="common">Stappia aggregata</name>
    <dbReference type="NCBI Taxonomy" id="384765"/>
    <lineage>
        <taxon>Bacteria</taxon>
        <taxon>Pseudomonadati</taxon>
        <taxon>Pseudomonadota</taxon>
        <taxon>Alphaproteobacteria</taxon>
        <taxon>Hyphomicrobiales</taxon>
        <taxon>Stappiaceae</taxon>
        <taxon>Roseibium</taxon>
    </lineage>
</organism>
<dbReference type="InterPro" id="IPR011600">
    <property type="entry name" value="Pept_C14_caspase"/>
</dbReference>
<dbReference type="Pfam" id="PF08238">
    <property type="entry name" value="Sel1"/>
    <property type="match status" value="4"/>
</dbReference>
<accession>A0NVZ0</accession>
<dbReference type="InterPro" id="IPR015917">
    <property type="entry name" value="Pept_C14A"/>
</dbReference>